<protein>
    <submittedName>
        <fullName evidence="2">Uncharacterized protein</fullName>
    </submittedName>
</protein>
<feature type="compositionally biased region" description="Low complexity" evidence="1">
    <location>
        <begin position="104"/>
        <end position="120"/>
    </location>
</feature>
<name>A0A0F9VUI5_9ZZZZ</name>
<feature type="compositionally biased region" description="Pro residues" evidence="1">
    <location>
        <begin position="53"/>
        <end position="62"/>
    </location>
</feature>
<organism evidence="2">
    <name type="scientific">marine sediment metagenome</name>
    <dbReference type="NCBI Taxonomy" id="412755"/>
    <lineage>
        <taxon>unclassified sequences</taxon>
        <taxon>metagenomes</taxon>
        <taxon>ecological metagenomes</taxon>
    </lineage>
</organism>
<evidence type="ECO:0000313" key="2">
    <source>
        <dbReference type="EMBL" id="KKO03603.1"/>
    </source>
</evidence>
<proteinExistence type="predicted"/>
<reference evidence="2" key="1">
    <citation type="journal article" date="2015" name="Nature">
        <title>Complex archaea that bridge the gap between prokaryotes and eukaryotes.</title>
        <authorList>
            <person name="Spang A."/>
            <person name="Saw J.H."/>
            <person name="Jorgensen S.L."/>
            <person name="Zaremba-Niedzwiedzka K."/>
            <person name="Martijn J."/>
            <person name="Lind A.E."/>
            <person name="van Eijk R."/>
            <person name="Schleper C."/>
            <person name="Guy L."/>
            <person name="Ettema T.J."/>
        </authorList>
    </citation>
    <scope>NUCLEOTIDE SEQUENCE</scope>
</reference>
<comment type="caution">
    <text evidence="2">The sequence shown here is derived from an EMBL/GenBank/DDBJ whole genome shotgun (WGS) entry which is preliminary data.</text>
</comment>
<feature type="compositionally biased region" description="Low complexity" evidence="1">
    <location>
        <begin position="127"/>
        <end position="145"/>
    </location>
</feature>
<accession>A0A0F9VUI5</accession>
<dbReference type="EMBL" id="LAZR01000026">
    <property type="protein sequence ID" value="KKO03603.1"/>
    <property type="molecule type" value="Genomic_DNA"/>
</dbReference>
<dbReference type="AlphaFoldDB" id="A0A0F9VUI5"/>
<sequence>MTHLFGTIAITLMLLTGAGCVPIWGADGGIGGKGINYVLDQRGHQIEPAAFTSPPPSSPPPGADLLVTFDPSGALQSIQPGDGVANIIVINTRIDDGGNLSSDPRPAAATGSTSPPAQADGSGGPGSASAGSLASPSPASAGSSD</sequence>
<gene>
    <name evidence="2" type="ORF">LCGC14_0095300</name>
</gene>
<evidence type="ECO:0000256" key="1">
    <source>
        <dbReference type="SAM" id="MobiDB-lite"/>
    </source>
</evidence>
<feature type="region of interest" description="Disordered" evidence="1">
    <location>
        <begin position="47"/>
        <end position="68"/>
    </location>
</feature>
<feature type="region of interest" description="Disordered" evidence="1">
    <location>
        <begin position="94"/>
        <end position="145"/>
    </location>
</feature>